<dbReference type="Proteomes" id="UP000622648">
    <property type="component" value="Unassembled WGS sequence"/>
</dbReference>
<dbReference type="Gene3D" id="3.90.840.10">
    <property type="entry name" value="Thiol-activated cytolysin superfamily/Thiol-activated cytolysin, alpha-beta domain"/>
    <property type="match status" value="1"/>
</dbReference>
<dbReference type="InterPro" id="IPR001869">
    <property type="entry name" value="Thiol_cytolysin"/>
</dbReference>
<name>A0ABQ1SNP5_9SPHI</name>
<protein>
    <recommendedName>
        <fullName evidence="4">Thiol-activated cytolysin</fullName>
    </recommendedName>
</protein>
<comment type="caution">
    <text evidence="2">The sequence shown here is derived from an EMBL/GenBank/DDBJ whole genome shotgun (WGS) entry which is preliminary data.</text>
</comment>
<sequence>MFRHIFAYIKKSNMKKSLLFTAVAVILFASCKKNENQNLQSSDGKINAYSHLPKFKTSEVLVGDKTFSIKQNLLSSLRIVKSEPIPGNNGQVPSRSGGSTSIGTRITVETDEQVVLDSYQRLVYPGSLIKGRSVANMSFDPVIGYEKLPITVSVSIPAVNGMVSKIIDNPNLSTTRTAINEILNQNITGDQLSSFSFELNKFTTYDELKLSFGANVNIGTIFKAAFKDSTSQVSLKTGLVAKFIQRNFTLDMDIPTNGQLLANNVDPATLGDYSPVYISSVTYGRMGIMAIESNYEYNDVYTAFNATLSLIKGGGGVSITSDQKRIIDESQINIYARGGEGQEVVKSIKGYDEFVNYIISGGKFSVNTPGVPIFFSLNYLSDHTLFKTLFNVSQIDTVRVHSGSTDPNRPRPGNEGSGGGTNPHRGGRG</sequence>
<dbReference type="InterPro" id="IPR036363">
    <property type="entry name" value="Thiol_cytolysin_ab_sf"/>
</dbReference>
<dbReference type="EMBL" id="BMJO01000002">
    <property type="protein sequence ID" value="GGE45377.1"/>
    <property type="molecule type" value="Genomic_DNA"/>
</dbReference>
<accession>A0ABQ1SNP5</accession>
<evidence type="ECO:0000313" key="3">
    <source>
        <dbReference type="Proteomes" id="UP000622648"/>
    </source>
</evidence>
<dbReference type="PROSITE" id="PS51257">
    <property type="entry name" value="PROKAR_LIPOPROTEIN"/>
    <property type="match status" value="1"/>
</dbReference>
<proteinExistence type="predicted"/>
<evidence type="ECO:0008006" key="4">
    <source>
        <dbReference type="Google" id="ProtNLM"/>
    </source>
</evidence>
<keyword evidence="3" id="KW-1185">Reference proteome</keyword>
<evidence type="ECO:0000313" key="2">
    <source>
        <dbReference type="EMBL" id="GGE45377.1"/>
    </source>
</evidence>
<dbReference type="Pfam" id="PF01289">
    <property type="entry name" value="Thiol_cytolysin"/>
    <property type="match status" value="1"/>
</dbReference>
<feature type="region of interest" description="Disordered" evidence="1">
    <location>
        <begin position="400"/>
        <end position="429"/>
    </location>
</feature>
<reference evidence="3" key="1">
    <citation type="journal article" date="2019" name="Int. J. Syst. Evol. Microbiol.">
        <title>The Global Catalogue of Microorganisms (GCM) 10K type strain sequencing project: providing services to taxonomists for standard genome sequencing and annotation.</title>
        <authorList>
            <consortium name="The Broad Institute Genomics Platform"/>
            <consortium name="The Broad Institute Genome Sequencing Center for Infectious Disease"/>
            <person name="Wu L."/>
            <person name="Ma J."/>
        </authorList>
    </citation>
    <scope>NUCLEOTIDE SEQUENCE [LARGE SCALE GENOMIC DNA]</scope>
    <source>
        <strain evidence="3">CGMCC 1.15644</strain>
    </source>
</reference>
<evidence type="ECO:0000256" key="1">
    <source>
        <dbReference type="SAM" id="MobiDB-lite"/>
    </source>
</evidence>
<gene>
    <name evidence="2" type="ORF">GCM10011413_09440</name>
</gene>
<organism evidence="2 3">
    <name type="scientific">Pedobacter psychrotolerans</name>
    <dbReference type="NCBI Taxonomy" id="1843235"/>
    <lineage>
        <taxon>Bacteria</taxon>
        <taxon>Pseudomonadati</taxon>
        <taxon>Bacteroidota</taxon>
        <taxon>Sphingobacteriia</taxon>
        <taxon>Sphingobacteriales</taxon>
        <taxon>Sphingobacteriaceae</taxon>
        <taxon>Pedobacter</taxon>
    </lineage>
</organism>
<dbReference type="InterPro" id="IPR036359">
    <property type="entry name" value="Thiol_cytolysin_sf"/>
</dbReference>
<dbReference type="SUPFAM" id="SSF56978">
    <property type="entry name" value="Perfringolysin"/>
    <property type="match status" value="1"/>
</dbReference>
<dbReference type="Gene3D" id="3.40.30.40">
    <property type="entry name" value="Perfringolysin"/>
    <property type="match status" value="1"/>
</dbReference>